<keyword evidence="5" id="KW-0548">Nucleotidyltransferase</keyword>
<evidence type="ECO:0000256" key="10">
    <source>
        <dbReference type="ARBA" id="ARBA00023204"/>
    </source>
</evidence>
<evidence type="ECO:0000313" key="16">
    <source>
        <dbReference type="Proteomes" id="UP000008139"/>
    </source>
</evidence>
<dbReference type="EMBL" id="CP002606">
    <property type="protein sequence ID" value="AEA34190.1"/>
    <property type="molecule type" value="Genomic_DNA"/>
</dbReference>
<dbReference type="InterPro" id="IPR020046">
    <property type="entry name" value="5-3_exonucl_a-hlix_arch_N"/>
</dbReference>
<evidence type="ECO:0000256" key="7">
    <source>
        <dbReference type="ARBA" id="ARBA00022763"/>
    </source>
</evidence>
<dbReference type="InterPro" id="IPR008918">
    <property type="entry name" value="HhH2"/>
</dbReference>
<dbReference type="Gene3D" id="1.10.150.20">
    <property type="entry name" value="5' to 3' exonuclease, C-terminal subdomain"/>
    <property type="match status" value="2"/>
</dbReference>
<dbReference type="InterPro" id="IPR036397">
    <property type="entry name" value="RNaseH_sf"/>
</dbReference>
<dbReference type="SMART" id="SM00475">
    <property type="entry name" value="53EXOc"/>
    <property type="match status" value="1"/>
</dbReference>
<reference evidence="15 16" key="1">
    <citation type="journal article" date="2011" name="Stand. Genomic Sci.">
        <title>Complete genome sequence of the thermophilic sulfur-reducer Hippea maritima type strain (MH(2)).</title>
        <authorList>
            <person name="Huntemann M."/>
            <person name="Lu M."/>
            <person name="Nolan M."/>
            <person name="Lapidus A."/>
            <person name="Lucas S."/>
            <person name="Hammon N."/>
            <person name="Deshpande S."/>
            <person name="Cheng J.F."/>
            <person name="Tapia R."/>
            <person name="Han C."/>
            <person name="Goodwin L."/>
            <person name="Pitluck S."/>
            <person name="Liolios K."/>
            <person name="Pagani I."/>
            <person name="Ivanova N."/>
            <person name="Ovchinikova G."/>
            <person name="Pati A."/>
            <person name="Chen A."/>
            <person name="Palaniappan K."/>
            <person name="Land M."/>
            <person name="Hauser L."/>
            <person name="Jeffries C.D."/>
            <person name="Detter J.C."/>
            <person name="Brambilla E.M."/>
            <person name="Rohde M."/>
            <person name="Spring S."/>
            <person name="Goker M."/>
            <person name="Woyke T."/>
            <person name="Bristow J."/>
            <person name="Eisen J.A."/>
            <person name="Markowitz V."/>
            <person name="Hugenholtz P."/>
            <person name="Kyrpides N.C."/>
            <person name="Klenk H.P."/>
            <person name="Mavromatis K."/>
        </authorList>
    </citation>
    <scope>NUCLEOTIDE SEQUENCE [LARGE SCALE GENOMIC DNA]</scope>
    <source>
        <strain evidence="16">ATCC 700847 / DSM 10411 / MH2</strain>
    </source>
</reference>
<dbReference type="InterPro" id="IPR020045">
    <property type="entry name" value="DNA_polI_H3TH"/>
</dbReference>
<comment type="similarity">
    <text evidence="1">Belongs to the DNA polymerase type-A family.</text>
</comment>
<dbReference type="GO" id="GO:0003887">
    <property type="term" value="F:DNA-directed DNA polymerase activity"/>
    <property type="evidence" value="ECO:0007669"/>
    <property type="project" value="UniProtKB-KW"/>
</dbReference>
<dbReference type="InterPro" id="IPR036279">
    <property type="entry name" value="5-3_exonuclease_C_sf"/>
</dbReference>
<evidence type="ECO:0000256" key="5">
    <source>
        <dbReference type="ARBA" id="ARBA00022695"/>
    </source>
</evidence>
<name>F2LX06_HIPMA</name>
<dbReference type="InParanoid" id="F2LX06"/>
<dbReference type="EC" id="2.7.7.7" evidence="2"/>
<evidence type="ECO:0000256" key="12">
    <source>
        <dbReference type="SAM" id="Coils"/>
    </source>
</evidence>
<dbReference type="FunFam" id="1.10.150.20:FF:000003">
    <property type="entry name" value="DNA polymerase I"/>
    <property type="match status" value="1"/>
</dbReference>
<dbReference type="eggNOG" id="COG0258">
    <property type="taxonomic scope" value="Bacteria"/>
</dbReference>
<dbReference type="RefSeq" id="WP_013682227.1">
    <property type="nucleotide sequence ID" value="NC_015318.1"/>
</dbReference>
<dbReference type="PRINTS" id="PR00868">
    <property type="entry name" value="DNAPOLI"/>
</dbReference>
<dbReference type="FunFam" id="1.20.1060.10:FF:000001">
    <property type="entry name" value="DNA polymerase I"/>
    <property type="match status" value="1"/>
</dbReference>
<evidence type="ECO:0000313" key="15">
    <source>
        <dbReference type="EMBL" id="AEA34190.1"/>
    </source>
</evidence>
<dbReference type="InterPro" id="IPR019760">
    <property type="entry name" value="DNA-dir_DNA_pol_A_CS"/>
</dbReference>
<dbReference type="InterPro" id="IPR029060">
    <property type="entry name" value="PIN-like_dom_sf"/>
</dbReference>
<dbReference type="SMART" id="SM00482">
    <property type="entry name" value="POLAc"/>
    <property type="match status" value="1"/>
</dbReference>
<keyword evidence="9" id="KW-0238">DNA-binding</keyword>
<protein>
    <recommendedName>
        <fullName evidence="3">DNA polymerase I</fullName>
        <ecNumber evidence="2">2.7.7.7</ecNumber>
    </recommendedName>
</protein>
<dbReference type="FunCoup" id="F2LX06">
    <property type="interactions" value="427"/>
</dbReference>
<keyword evidence="16" id="KW-1185">Reference proteome</keyword>
<organism evidence="15 16">
    <name type="scientific">Hippea maritima (strain ATCC 700847 / DSM 10411 / MH2)</name>
    <dbReference type="NCBI Taxonomy" id="760142"/>
    <lineage>
        <taxon>Bacteria</taxon>
        <taxon>Pseudomonadati</taxon>
        <taxon>Campylobacterota</taxon>
        <taxon>Desulfurellia</taxon>
        <taxon>Desulfurellales</taxon>
        <taxon>Hippeaceae</taxon>
        <taxon>Hippea</taxon>
    </lineage>
</organism>
<dbReference type="Gene3D" id="1.20.1060.10">
    <property type="entry name" value="Taq DNA Polymerase, Chain T, domain 4"/>
    <property type="match status" value="1"/>
</dbReference>
<keyword evidence="7" id="KW-0227">DNA damage</keyword>
<accession>F2LX06</accession>
<sequence length="801" mass="91433">MNEKVYLIDGSSFLYRFFFAIRGLSYKGMPTGTIFGFAKLLLELDAANPTYIAIFFDTKAKTFREDILESYKKNRPKMPDELSIQIEPTKQLIKAFGIPIIELDGFEADDLIATYAEKLKNDFEVIIIASDKDLFQLVNSNVKIYDPTKKVFYDREGVFKKLGVYPEQVADFLALVGDSIDNIPGVKSIGPKTAASLLAQYKNIEGILQNLDNLKPKIKEAIEKEKDNLELYRKLTITDKKAPIKIELEAMKKKEKDIDKIQELFLKFGFKSLLKSLPVKHNTVSMSKSHTILMALNKSAILIENNQIKRIEPGFVNTDIETVYDFKELLTQGFQFEKYPFDIKLASYLVNPDSKGNPRVCFENINDEAFAKLMNLSEEEAILESYPFLREYIEGNNLNFLLSQVETPLSEVLVSMEKRGIKIDSEYLTSFENELANKLYATEKQIHALAGEEFNINSTKELQRILFEKLGIKPIKKTKTGYSTDSESLQMLAQKYEIAQLIITYRAISKVISTYIRPFLDKMDKSNRLHTTFNQTLTSTGRLSSSNPNLQNLPAGDDELHSGIRKSVVAPKGYKLICSDYSQIELRVLAQMSKDKTLIEIFKNNEDIHTQTAVKIFGVHPSMVDHHLRRMAKTINFGIIYGMGYVSLSKTLNISKDKARQFIEKYFERFAGVKSYIENTTEKATKNGFVETYFGRRRYFFNINSNNKRLAQFEKRAAVNATIQGTAADIIKIAMVKLYEKLKNLDAHIVLQVHDELLVEAKEDIAENVAGIVKDTMENAVKFDIPIKTNTKIANNWYEAK</sequence>
<dbReference type="Pfam" id="PF01367">
    <property type="entry name" value="5_3_exonuc"/>
    <property type="match status" value="1"/>
</dbReference>
<dbReference type="Gene3D" id="3.30.70.370">
    <property type="match status" value="1"/>
</dbReference>
<dbReference type="GO" id="GO:0008409">
    <property type="term" value="F:5'-3' exonuclease activity"/>
    <property type="evidence" value="ECO:0007669"/>
    <property type="project" value="InterPro"/>
</dbReference>
<evidence type="ECO:0000256" key="3">
    <source>
        <dbReference type="ARBA" id="ARBA00020311"/>
    </source>
</evidence>
<dbReference type="OrthoDB" id="9806424at2"/>
<evidence type="ECO:0000259" key="13">
    <source>
        <dbReference type="SMART" id="SM00475"/>
    </source>
</evidence>
<dbReference type="InterPro" id="IPR002298">
    <property type="entry name" value="DNA_polymerase_A"/>
</dbReference>
<dbReference type="Pfam" id="PF00476">
    <property type="entry name" value="DNA_pol_A"/>
    <property type="match status" value="1"/>
</dbReference>
<dbReference type="InterPro" id="IPR043502">
    <property type="entry name" value="DNA/RNA_pol_sf"/>
</dbReference>
<dbReference type="Pfam" id="PF02739">
    <property type="entry name" value="5_3_exonuc_N"/>
    <property type="match status" value="1"/>
</dbReference>
<evidence type="ECO:0000256" key="11">
    <source>
        <dbReference type="ARBA" id="ARBA00049244"/>
    </source>
</evidence>
<dbReference type="PANTHER" id="PTHR10133:SF27">
    <property type="entry name" value="DNA POLYMERASE NU"/>
    <property type="match status" value="1"/>
</dbReference>
<dbReference type="FunFam" id="1.10.150.20:FF:000002">
    <property type="entry name" value="DNA polymerase I"/>
    <property type="match status" value="1"/>
</dbReference>
<keyword evidence="10" id="KW-0234">DNA repair</keyword>
<dbReference type="PROSITE" id="PS00447">
    <property type="entry name" value="DNA_POLYMERASE_A"/>
    <property type="match status" value="1"/>
</dbReference>
<evidence type="ECO:0000256" key="8">
    <source>
        <dbReference type="ARBA" id="ARBA00022932"/>
    </source>
</evidence>
<keyword evidence="12" id="KW-0175">Coiled coil</keyword>
<dbReference type="SMART" id="SM00279">
    <property type="entry name" value="HhH2"/>
    <property type="match status" value="1"/>
</dbReference>
<dbReference type="Gene3D" id="3.30.420.10">
    <property type="entry name" value="Ribonuclease H-like superfamily/Ribonuclease H"/>
    <property type="match status" value="1"/>
</dbReference>
<evidence type="ECO:0000256" key="2">
    <source>
        <dbReference type="ARBA" id="ARBA00012417"/>
    </source>
</evidence>
<dbReference type="STRING" id="760142.Hipma_1228"/>
<keyword evidence="6" id="KW-0235">DNA replication</keyword>
<dbReference type="InterPro" id="IPR002421">
    <property type="entry name" value="5-3_exonuclease"/>
</dbReference>
<feature type="coiled-coil region" evidence="12">
    <location>
        <begin position="208"/>
        <end position="264"/>
    </location>
</feature>
<dbReference type="eggNOG" id="COG0749">
    <property type="taxonomic scope" value="Bacteria"/>
</dbReference>
<dbReference type="HOGENOM" id="CLU_004675_0_0_7"/>
<gene>
    <name evidence="15" type="ordered locus">Hipma_1228</name>
</gene>
<dbReference type="CDD" id="cd08637">
    <property type="entry name" value="DNA_pol_A_pol_I_C"/>
    <property type="match status" value="1"/>
</dbReference>
<dbReference type="GO" id="GO:0003677">
    <property type="term" value="F:DNA binding"/>
    <property type="evidence" value="ECO:0007669"/>
    <property type="project" value="UniProtKB-KW"/>
</dbReference>
<evidence type="ECO:0000256" key="6">
    <source>
        <dbReference type="ARBA" id="ARBA00022705"/>
    </source>
</evidence>
<dbReference type="GO" id="GO:0006302">
    <property type="term" value="P:double-strand break repair"/>
    <property type="evidence" value="ECO:0007669"/>
    <property type="project" value="TreeGrafter"/>
</dbReference>
<comment type="catalytic activity">
    <reaction evidence="11">
        <text>DNA(n) + a 2'-deoxyribonucleoside 5'-triphosphate = DNA(n+1) + diphosphate</text>
        <dbReference type="Rhea" id="RHEA:22508"/>
        <dbReference type="Rhea" id="RHEA-COMP:17339"/>
        <dbReference type="Rhea" id="RHEA-COMP:17340"/>
        <dbReference type="ChEBI" id="CHEBI:33019"/>
        <dbReference type="ChEBI" id="CHEBI:61560"/>
        <dbReference type="ChEBI" id="CHEBI:173112"/>
        <dbReference type="EC" id="2.7.7.7"/>
    </reaction>
</comment>
<keyword evidence="4" id="KW-0808">Transferase</keyword>
<dbReference type="KEGG" id="hmr:Hipma_1228"/>
<dbReference type="CDD" id="cd09859">
    <property type="entry name" value="PIN_53EXO"/>
    <property type="match status" value="1"/>
</dbReference>
<dbReference type="InterPro" id="IPR001098">
    <property type="entry name" value="DNA-dir_DNA_pol_A_palm_dom"/>
</dbReference>
<keyword evidence="8" id="KW-0239">DNA-directed DNA polymerase</keyword>
<dbReference type="Gene3D" id="3.40.50.1010">
    <property type="entry name" value="5'-nuclease"/>
    <property type="match status" value="1"/>
</dbReference>
<dbReference type="SUPFAM" id="SSF56672">
    <property type="entry name" value="DNA/RNA polymerases"/>
    <property type="match status" value="1"/>
</dbReference>
<dbReference type="AlphaFoldDB" id="F2LX06"/>
<evidence type="ECO:0000259" key="14">
    <source>
        <dbReference type="SMART" id="SM00482"/>
    </source>
</evidence>
<reference evidence="16" key="2">
    <citation type="submission" date="2011-03" db="EMBL/GenBank/DDBJ databases">
        <title>The complete genome of Hippea maritima DSM 10411.</title>
        <authorList>
            <consortium name="US DOE Joint Genome Institute (JGI-PGF)"/>
            <person name="Lucas S."/>
            <person name="Copeland A."/>
            <person name="Lapidus A."/>
            <person name="Bruce D."/>
            <person name="Goodwin L."/>
            <person name="Pitluck S."/>
            <person name="Peters L."/>
            <person name="Kyrpides N."/>
            <person name="Mavromatis K."/>
            <person name="Pagani I."/>
            <person name="Ivanova N."/>
            <person name="Mikhailova N."/>
            <person name="Lu M."/>
            <person name="Detter J.C."/>
            <person name="Tapia R."/>
            <person name="Han C."/>
            <person name="Land M."/>
            <person name="Hauser L."/>
            <person name="Markowitz V."/>
            <person name="Cheng J.-F."/>
            <person name="Hugenholtz P."/>
            <person name="Woyke T."/>
            <person name="Wu D."/>
            <person name="Spring S."/>
            <person name="Schroeder M."/>
            <person name="Brambilla E."/>
            <person name="Klenk H.-P."/>
            <person name="Eisen J.A."/>
        </authorList>
    </citation>
    <scope>NUCLEOTIDE SEQUENCE [LARGE SCALE GENOMIC DNA]</scope>
    <source>
        <strain evidence="16">ATCC 700847 / DSM 10411 / MH2</strain>
    </source>
</reference>
<feature type="domain" description="DNA-directed DNA polymerase family A palm" evidence="14">
    <location>
        <begin position="561"/>
        <end position="765"/>
    </location>
</feature>
<dbReference type="GO" id="GO:0006261">
    <property type="term" value="P:DNA-templated DNA replication"/>
    <property type="evidence" value="ECO:0007669"/>
    <property type="project" value="InterPro"/>
</dbReference>
<dbReference type="SUPFAM" id="SSF88723">
    <property type="entry name" value="PIN domain-like"/>
    <property type="match status" value="1"/>
</dbReference>
<dbReference type="Proteomes" id="UP000008139">
    <property type="component" value="Chromosome"/>
</dbReference>
<proteinExistence type="inferred from homology"/>
<evidence type="ECO:0000256" key="9">
    <source>
        <dbReference type="ARBA" id="ARBA00023125"/>
    </source>
</evidence>
<feature type="domain" description="5'-3' exonuclease" evidence="13">
    <location>
        <begin position="1"/>
        <end position="254"/>
    </location>
</feature>
<evidence type="ECO:0000256" key="1">
    <source>
        <dbReference type="ARBA" id="ARBA00007705"/>
    </source>
</evidence>
<dbReference type="CDD" id="cd09898">
    <property type="entry name" value="H3TH_53EXO"/>
    <property type="match status" value="1"/>
</dbReference>
<dbReference type="SUPFAM" id="SSF47807">
    <property type="entry name" value="5' to 3' exonuclease, C-terminal subdomain"/>
    <property type="match status" value="1"/>
</dbReference>
<evidence type="ECO:0000256" key="4">
    <source>
        <dbReference type="ARBA" id="ARBA00022679"/>
    </source>
</evidence>
<dbReference type="PANTHER" id="PTHR10133">
    <property type="entry name" value="DNA POLYMERASE I"/>
    <property type="match status" value="1"/>
</dbReference>